<protein>
    <submittedName>
        <fullName evidence="5">DNA-binding transcriptional regulator YiaG</fullName>
    </submittedName>
</protein>
<reference evidence="5 6" key="1">
    <citation type="submission" date="2020-08" db="EMBL/GenBank/DDBJ databases">
        <title>Genomic Encyclopedia of Type Strains, Phase III (KMG-III): the genomes of soil and plant-associated and newly described type strains.</title>
        <authorList>
            <person name="Whitman W."/>
        </authorList>
    </citation>
    <scope>NUCLEOTIDE SEQUENCE [LARGE SCALE GENOMIC DNA]</scope>
    <source>
        <strain evidence="5 6">CECT 8280</strain>
    </source>
</reference>
<keyword evidence="2 5" id="KW-0238">DNA-binding</keyword>
<keyword evidence="1" id="KW-0805">Transcription regulation</keyword>
<accession>A0ABR6GHB7</accession>
<dbReference type="PROSITE" id="PS50943">
    <property type="entry name" value="HTH_CROC1"/>
    <property type="match status" value="1"/>
</dbReference>
<organism evidence="5 6">
    <name type="scientific">Rhizobium laguerreae</name>
    <dbReference type="NCBI Taxonomy" id="1076926"/>
    <lineage>
        <taxon>Bacteria</taxon>
        <taxon>Pseudomonadati</taxon>
        <taxon>Pseudomonadota</taxon>
        <taxon>Alphaproteobacteria</taxon>
        <taxon>Hyphomicrobiales</taxon>
        <taxon>Rhizobiaceae</taxon>
        <taxon>Rhizobium/Agrobacterium group</taxon>
        <taxon>Rhizobium</taxon>
    </lineage>
</organism>
<gene>
    <name evidence="5" type="ORF">FHS25_006154</name>
</gene>
<dbReference type="GO" id="GO:0003677">
    <property type="term" value="F:DNA binding"/>
    <property type="evidence" value="ECO:0007669"/>
    <property type="project" value="UniProtKB-KW"/>
</dbReference>
<dbReference type="InterPro" id="IPR009387">
    <property type="entry name" value="HigB-2"/>
</dbReference>
<dbReference type="Gene3D" id="1.10.260.40">
    <property type="entry name" value="lambda repressor-like DNA-binding domains"/>
    <property type="match status" value="1"/>
</dbReference>
<comment type="caution">
    <text evidence="5">The sequence shown here is derived from an EMBL/GenBank/DDBJ whole genome shotgun (WGS) entry which is preliminary data.</text>
</comment>
<proteinExistence type="predicted"/>
<evidence type="ECO:0000313" key="6">
    <source>
        <dbReference type="Proteomes" id="UP000542811"/>
    </source>
</evidence>
<evidence type="ECO:0000313" key="5">
    <source>
        <dbReference type="EMBL" id="MBB3165644.1"/>
    </source>
</evidence>
<evidence type="ECO:0000256" key="1">
    <source>
        <dbReference type="ARBA" id="ARBA00023015"/>
    </source>
</evidence>
<dbReference type="PANTHER" id="PTHR36511">
    <property type="entry name" value="MERR FAMILY BACTERIAL REGULATORY PROTEIN"/>
    <property type="match status" value="1"/>
</dbReference>
<dbReference type="PANTHER" id="PTHR36511:SF3">
    <property type="entry name" value="ANTITOXIN HIGA-2"/>
    <property type="match status" value="1"/>
</dbReference>
<feature type="domain" description="HTH cro/C1-type" evidence="4">
    <location>
        <begin position="152"/>
        <end position="196"/>
    </location>
</feature>
<evidence type="ECO:0000256" key="2">
    <source>
        <dbReference type="ARBA" id="ARBA00023125"/>
    </source>
</evidence>
<evidence type="ECO:0000259" key="4">
    <source>
        <dbReference type="PROSITE" id="PS50943"/>
    </source>
</evidence>
<dbReference type="Pfam" id="PF01381">
    <property type="entry name" value="HTH_3"/>
    <property type="match status" value="1"/>
</dbReference>
<dbReference type="CDD" id="cd00093">
    <property type="entry name" value="HTH_XRE"/>
    <property type="match status" value="1"/>
</dbReference>
<dbReference type="InterPro" id="IPR010982">
    <property type="entry name" value="Lambda_DNA-bd_dom_sf"/>
</dbReference>
<evidence type="ECO:0000256" key="3">
    <source>
        <dbReference type="ARBA" id="ARBA00023163"/>
    </source>
</evidence>
<dbReference type="InterPro" id="IPR052359">
    <property type="entry name" value="HTH-type_reg/antitoxin"/>
</dbReference>
<dbReference type="EMBL" id="JACHXX010000011">
    <property type="protein sequence ID" value="MBB3165644.1"/>
    <property type="molecule type" value="Genomic_DNA"/>
</dbReference>
<keyword evidence="3" id="KW-0804">Transcription</keyword>
<dbReference type="Pfam" id="PF06296">
    <property type="entry name" value="RelE"/>
    <property type="match status" value="1"/>
</dbReference>
<name>A0ABR6GHB7_9HYPH</name>
<dbReference type="SUPFAM" id="SSF47413">
    <property type="entry name" value="lambda repressor-like DNA-binding domains"/>
    <property type="match status" value="1"/>
</dbReference>
<dbReference type="InterPro" id="IPR001387">
    <property type="entry name" value="Cro/C1-type_HTH"/>
</dbReference>
<dbReference type="Proteomes" id="UP000542811">
    <property type="component" value="Unassembled WGS sequence"/>
</dbReference>
<sequence length="207" mass="22457">MLGKPDRHCAADALTGAGNEGAAAGEIKEGEGQEAALILGGQLEKHSTGCYFQAWWNAFKNRLVTKAGRKARISDSELLKAIRQVAEGKADDLGGVWRSNMAKSIQYKSDSFEAIHTPAKAMHEIGTIDKETMRSFDDSCLVSPRALGPEAIKALRESNHVSQPVFARYLNTSLSTVQKWESGAKRPSGIALKLLSIVRKHGLQVLN</sequence>
<keyword evidence="6" id="KW-1185">Reference proteome</keyword>